<keyword evidence="2" id="KW-1133">Transmembrane helix</keyword>
<protein>
    <recommendedName>
        <fullName evidence="3">DUF4349 domain-containing protein</fullName>
    </recommendedName>
</protein>
<gene>
    <name evidence="4" type="ORF">A2886_02680</name>
</gene>
<evidence type="ECO:0000313" key="4">
    <source>
        <dbReference type="EMBL" id="OGC47660.1"/>
    </source>
</evidence>
<organism evidence="4 5">
    <name type="scientific">candidate division WWE3 bacterium RIFCSPHIGHO2_01_FULL_42_13</name>
    <dbReference type="NCBI Taxonomy" id="1802617"/>
    <lineage>
        <taxon>Bacteria</taxon>
        <taxon>Katanobacteria</taxon>
    </lineage>
</organism>
<proteinExistence type="predicted"/>
<keyword evidence="1" id="KW-0175">Coiled coil</keyword>
<sequence length="313" mass="35453">MQKLITWIKQNKLSAVLIFVVVVLLLTRFDNSFFYNLSYNFRQKLNPTPMGTDVYYNEGYMGEATGAYPAQDMMAQTYNYYGNVVPQLDIEQRKLTKNAYLSVVVEDVNSAISQISARADEVGGYLVSSNATTPEGLASGDISIRVPSDRLSETLEFLRGLSVKVVSENVSGQDITDQYVDVEERLATLNETKARYEEILADATDINDILNVTQQIMYIQDQIDYYTGQLKYLEASANSSLITVYLSTDELQLPYSPEQPWRPNVILKYAVRSLMQNLQDLGSVVIWVLVYAVVWVPLVLAVLFVKQRLKTRK</sequence>
<evidence type="ECO:0000256" key="1">
    <source>
        <dbReference type="SAM" id="Coils"/>
    </source>
</evidence>
<feature type="coiled-coil region" evidence="1">
    <location>
        <begin position="179"/>
        <end position="206"/>
    </location>
</feature>
<evidence type="ECO:0000313" key="5">
    <source>
        <dbReference type="Proteomes" id="UP000176608"/>
    </source>
</evidence>
<evidence type="ECO:0000256" key="2">
    <source>
        <dbReference type="SAM" id="Phobius"/>
    </source>
</evidence>
<feature type="domain" description="DUF4349" evidence="3">
    <location>
        <begin position="93"/>
        <end position="302"/>
    </location>
</feature>
<dbReference type="EMBL" id="MEVA01000006">
    <property type="protein sequence ID" value="OGC47660.1"/>
    <property type="molecule type" value="Genomic_DNA"/>
</dbReference>
<name>A0A1F4US90_UNCKA</name>
<dbReference type="InterPro" id="IPR025645">
    <property type="entry name" value="DUF4349"/>
</dbReference>
<keyword evidence="2" id="KW-0812">Transmembrane</keyword>
<keyword evidence="2" id="KW-0472">Membrane</keyword>
<dbReference type="AlphaFoldDB" id="A0A1F4US90"/>
<feature type="transmembrane region" description="Helical" evidence="2">
    <location>
        <begin position="284"/>
        <end position="305"/>
    </location>
</feature>
<accession>A0A1F4US90</accession>
<dbReference type="Proteomes" id="UP000176608">
    <property type="component" value="Unassembled WGS sequence"/>
</dbReference>
<comment type="caution">
    <text evidence="4">The sequence shown here is derived from an EMBL/GenBank/DDBJ whole genome shotgun (WGS) entry which is preliminary data.</text>
</comment>
<evidence type="ECO:0000259" key="3">
    <source>
        <dbReference type="Pfam" id="PF14257"/>
    </source>
</evidence>
<reference evidence="4 5" key="1">
    <citation type="journal article" date="2016" name="Nat. Commun.">
        <title>Thousands of microbial genomes shed light on interconnected biogeochemical processes in an aquifer system.</title>
        <authorList>
            <person name="Anantharaman K."/>
            <person name="Brown C.T."/>
            <person name="Hug L.A."/>
            <person name="Sharon I."/>
            <person name="Castelle C.J."/>
            <person name="Probst A.J."/>
            <person name="Thomas B.C."/>
            <person name="Singh A."/>
            <person name="Wilkins M.J."/>
            <person name="Karaoz U."/>
            <person name="Brodie E.L."/>
            <person name="Williams K.H."/>
            <person name="Hubbard S.S."/>
            <person name="Banfield J.F."/>
        </authorList>
    </citation>
    <scope>NUCLEOTIDE SEQUENCE [LARGE SCALE GENOMIC DNA]</scope>
</reference>
<dbReference type="STRING" id="1802617.A2886_02680"/>
<dbReference type="Pfam" id="PF14257">
    <property type="entry name" value="DUF4349"/>
    <property type="match status" value="1"/>
</dbReference>